<dbReference type="UniPathway" id="UPA00588">
    <property type="reaction ID" value="UER00649"/>
</dbReference>
<feature type="binding site" evidence="5">
    <location>
        <begin position="80"/>
        <end position="83"/>
    </location>
    <ligand>
        <name>AMP</name>
        <dbReference type="ChEBI" id="CHEBI:456215"/>
    </ligand>
</feature>
<evidence type="ECO:0000256" key="3">
    <source>
        <dbReference type="ARBA" id="ARBA00022741"/>
    </source>
</evidence>
<keyword evidence="10" id="KW-1185">Reference proteome</keyword>
<evidence type="ECO:0000256" key="8">
    <source>
        <dbReference type="SAM" id="MobiDB-lite"/>
    </source>
</evidence>
<evidence type="ECO:0000313" key="10">
    <source>
        <dbReference type="Proteomes" id="UP000184758"/>
    </source>
</evidence>
<name>A0A1N6FUK4_9LACT</name>
<feature type="binding site" evidence="5">
    <location>
        <position position="181"/>
    </location>
    <ligand>
        <name>ATP</name>
        <dbReference type="ChEBI" id="CHEBI:30616"/>
    </ligand>
</feature>
<dbReference type="Proteomes" id="UP000184758">
    <property type="component" value="Unassembled WGS sequence"/>
</dbReference>
<dbReference type="InterPro" id="IPR000850">
    <property type="entry name" value="Adenylat/UMP-CMP_kin"/>
</dbReference>
<dbReference type="InterPro" id="IPR027417">
    <property type="entry name" value="P-loop_NTPase"/>
</dbReference>
<comment type="domain">
    <text evidence="5">Consists of three domains, a large central CORE domain and two small peripheral domains, NMPbind and LID, which undergo movements during catalysis. The LID domain closes over the site of phosphoryl transfer upon ATP binding. Assembling and dissambling the active center during each catalytic cycle provides an effective means to prevent ATP hydrolysis.</text>
</comment>
<dbReference type="GO" id="GO:0004017">
    <property type="term" value="F:AMP kinase activity"/>
    <property type="evidence" value="ECO:0007669"/>
    <property type="project" value="UniProtKB-UniRule"/>
</dbReference>
<feature type="binding site" evidence="5">
    <location>
        <position position="26"/>
    </location>
    <ligand>
        <name>AMP</name>
        <dbReference type="ChEBI" id="CHEBI:456215"/>
    </ligand>
</feature>
<feature type="binding site" evidence="5">
    <location>
        <position position="153"/>
    </location>
    <ligand>
        <name>AMP</name>
        <dbReference type="ChEBI" id="CHEBI:456215"/>
    </ligand>
</feature>
<keyword evidence="5 7" id="KW-0067">ATP-binding</keyword>
<dbReference type="PROSITE" id="PS00113">
    <property type="entry name" value="ADENYLATE_KINASE"/>
    <property type="match status" value="1"/>
</dbReference>
<dbReference type="InterPro" id="IPR033690">
    <property type="entry name" value="Adenylat_kinase_CS"/>
</dbReference>
<evidence type="ECO:0000256" key="5">
    <source>
        <dbReference type="HAMAP-Rule" id="MF_00235"/>
    </source>
</evidence>
<feature type="region of interest" description="NMP" evidence="5">
    <location>
        <begin position="25"/>
        <end position="54"/>
    </location>
</feature>
<comment type="pathway">
    <text evidence="5">Purine metabolism; AMP biosynthesis via salvage pathway; AMP from ADP: step 1/1.</text>
</comment>
<proteinExistence type="inferred from homology"/>
<protein>
    <recommendedName>
        <fullName evidence="5 7">Adenylate kinase</fullName>
        <shortName evidence="5">AK</shortName>
        <ecNumber evidence="5 7">2.7.4.3</ecNumber>
    </recommendedName>
    <alternativeName>
        <fullName evidence="5">ATP-AMP transphosphorylase</fullName>
    </alternativeName>
    <alternativeName>
        <fullName evidence="5">ATP:AMP phosphotransferase</fullName>
    </alternativeName>
    <alternativeName>
        <fullName evidence="5">Adenylate monophosphate kinase</fullName>
    </alternativeName>
</protein>
<dbReference type="EMBL" id="FSRN01000001">
    <property type="protein sequence ID" value="SIN99026.1"/>
    <property type="molecule type" value="Genomic_DNA"/>
</dbReference>
<feature type="binding site" evidence="5">
    <location>
        <position position="122"/>
    </location>
    <ligand>
        <name>ATP</name>
        <dbReference type="ChEBI" id="CHEBI:30616"/>
    </ligand>
</feature>
<sequence length="198" mass="21881">MGMPGSGKGTQAERTAATYQIPHISTGDIFRSLAQSKSPIGLEAQTYMDKGNLVPDGLVNKILWDRLGEKDTVKGFVLDGYPRTLSQAEALEVYLQSKGVPLDAALYLAVGKQELRKRLEKRLHSPSVSPDFPERGESHSSRVDDQSEVVERRLKVSESEVEALLHFYQGLGIVSIVDGEKEPDIVFAKIQESLQFHS</sequence>
<evidence type="ECO:0000256" key="7">
    <source>
        <dbReference type="RuleBase" id="RU003331"/>
    </source>
</evidence>
<comment type="caution">
    <text evidence="5">Lacks conserved residue(s) required for the propagation of feature annotation.</text>
</comment>
<dbReference type="AlphaFoldDB" id="A0A1N6FUK4"/>
<keyword evidence="2 5" id="KW-0545">Nucleotide biosynthesis</keyword>
<gene>
    <name evidence="5" type="primary">adk</name>
    <name evidence="9" type="ORF">SAMN05878443_0837</name>
</gene>
<dbReference type="InterPro" id="IPR006259">
    <property type="entry name" value="Adenyl_kin_sub"/>
</dbReference>
<dbReference type="eggNOG" id="COG0563">
    <property type="taxonomic scope" value="Bacteria"/>
</dbReference>
<keyword evidence="1 5" id="KW-0808">Transferase</keyword>
<dbReference type="GO" id="GO:0044209">
    <property type="term" value="P:AMP salvage"/>
    <property type="evidence" value="ECO:0007669"/>
    <property type="project" value="UniProtKB-UniRule"/>
</dbReference>
<dbReference type="HAMAP" id="MF_00235">
    <property type="entry name" value="Adenylate_kinase_Adk"/>
    <property type="match status" value="1"/>
</dbReference>
<dbReference type="PRINTS" id="PR00094">
    <property type="entry name" value="ADENYLTKNASE"/>
</dbReference>
<comment type="similarity">
    <text evidence="5 6">Belongs to the adenylate kinase family.</text>
</comment>
<dbReference type="Gene3D" id="3.40.50.300">
    <property type="entry name" value="P-loop containing nucleotide triphosphate hydrolases"/>
    <property type="match status" value="1"/>
</dbReference>
<feature type="binding site" evidence="5">
    <location>
        <begin position="5"/>
        <end position="10"/>
    </location>
    <ligand>
        <name>ATP</name>
        <dbReference type="ChEBI" id="CHEBI:30616"/>
    </ligand>
</feature>
<comment type="function">
    <text evidence="5">Catalyzes the reversible transfer of the terminal phosphate group between ATP and AMP. Plays an important role in cellular energy homeostasis and in adenine nucleotide metabolism.</text>
</comment>
<dbReference type="STRING" id="28230.SAMN05878443_0837"/>
<feature type="binding site" evidence="5">
    <location>
        <begin position="52"/>
        <end position="54"/>
    </location>
    <ligand>
        <name>AMP</name>
        <dbReference type="ChEBI" id="CHEBI:456215"/>
    </ligand>
</feature>
<comment type="subcellular location">
    <subcellularLocation>
        <location evidence="5 7">Cytoplasm</location>
    </subcellularLocation>
</comment>
<dbReference type="CDD" id="cd01428">
    <property type="entry name" value="ADK"/>
    <property type="match status" value="1"/>
</dbReference>
<evidence type="ECO:0000256" key="1">
    <source>
        <dbReference type="ARBA" id="ARBA00022679"/>
    </source>
</evidence>
<dbReference type="Pfam" id="PF00406">
    <property type="entry name" value="ADK"/>
    <property type="match status" value="1"/>
</dbReference>
<keyword evidence="3 5" id="KW-0547">Nucleotide-binding</keyword>
<reference evidence="10" key="1">
    <citation type="submission" date="2016-11" db="EMBL/GenBank/DDBJ databases">
        <authorList>
            <person name="Varghese N."/>
            <person name="Submissions S."/>
        </authorList>
    </citation>
    <scope>NUCLEOTIDE SEQUENCE [LARGE SCALE GENOMIC DNA]</scope>
    <source>
        <strain evidence="10">313</strain>
    </source>
</reference>
<dbReference type="NCBIfam" id="TIGR01351">
    <property type="entry name" value="adk"/>
    <property type="match status" value="1"/>
</dbReference>
<evidence type="ECO:0000256" key="2">
    <source>
        <dbReference type="ARBA" id="ARBA00022727"/>
    </source>
</evidence>
<feature type="binding site" evidence="5">
    <location>
        <position position="142"/>
    </location>
    <ligand>
        <name>AMP</name>
        <dbReference type="ChEBI" id="CHEBI:456215"/>
    </ligand>
</feature>
<keyword evidence="4 5" id="KW-0418">Kinase</keyword>
<feature type="region of interest" description="Disordered" evidence="8">
    <location>
        <begin position="123"/>
        <end position="146"/>
    </location>
</feature>
<comment type="catalytic activity">
    <reaction evidence="5 7">
        <text>AMP + ATP = 2 ADP</text>
        <dbReference type="Rhea" id="RHEA:12973"/>
        <dbReference type="ChEBI" id="CHEBI:30616"/>
        <dbReference type="ChEBI" id="CHEBI:456215"/>
        <dbReference type="ChEBI" id="CHEBI:456216"/>
        <dbReference type="EC" id="2.7.4.3"/>
    </reaction>
</comment>
<dbReference type="EC" id="2.7.4.3" evidence="5 7"/>
<organism evidence="9 10">
    <name type="scientific">Carnobacterium alterfunditum</name>
    <dbReference type="NCBI Taxonomy" id="28230"/>
    <lineage>
        <taxon>Bacteria</taxon>
        <taxon>Bacillati</taxon>
        <taxon>Bacillota</taxon>
        <taxon>Bacilli</taxon>
        <taxon>Lactobacillales</taxon>
        <taxon>Carnobacteriaceae</taxon>
        <taxon>Carnobacterium</taxon>
    </lineage>
</organism>
<dbReference type="OrthoDB" id="2167778at2"/>
<comment type="subunit">
    <text evidence="5 7">Monomer.</text>
</comment>
<dbReference type="PANTHER" id="PTHR23359">
    <property type="entry name" value="NUCLEOTIDE KINASE"/>
    <property type="match status" value="1"/>
</dbReference>
<feature type="binding site" evidence="5">
    <location>
        <position position="87"/>
    </location>
    <ligand>
        <name>AMP</name>
        <dbReference type="ChEBI" id="CHEBI:456215"/>
    </ligand>
</feature>
<keyword evidence="5" id="KW-0963">Cytoplasm</keyword>
<evidence type="ECO:0000256" key="6">
    <source>
        <dbReference type="RuleBase" id="RU003330"/>
    </source>
</evidence>
<dbReference type="NCBIfam" id="NF001381">
    <property type="entry name" value="PRK00279.1-3"/>
    <property type="match status" value="1"/>
</dbReference>
<evidence type="ECO:0000313" key="9">
    <source>
        <dbReference type="EMBL" id="SIN99026.1"/>
    </source>
</evidence>
<dbReference type="GO" id="GO:0005524">
    <property type="term" value="F:ATP binding"/>
    <property type="evidence" value="ECO:0007669"/>
    <property type="project" value="UniProtKB-UniRule"/>
</dbReference>
<feature type="binding site" evidence="5">
    <location>
        <position position="31"/>
    </location>
    <ligand>
        <name>AMP</name>
        <dbReference type="ChEBI" id="CHEBI:456215"/>
    </ligand>
</feature>
<feature type="compositionally biased region" description="Basic and acidic residues" evidence="8">
    <location>
        <begin position="132"/>
        <end position="146"/>
    </location>
</feature>
<accession>A0A1N6FUK4</accession>
<evidence type="ECO:0000256" key="4">
    <source>
        <dbReference type="ARBA" id="ARBA00022777"/>
    </source>
</evidence>
<dbReference type="GO" id="GO:0005737">
    <property type="term" value="C:cytoplasm"/>
    <property type="evidence" value="ECO:0007669"/>
    <property type="project" value="UniProtKB-SubCell"/>
</dbReference>
<dbReference type="SUPFAM" id="SSF52540">
    <property type="entry name" value="P-loop containing nucleoside triphosphate hydrolases"/>
    <property type="match status" value="1"/>
</dbReference>